<dbReference type="GO" id="GO:0000270">
    <property type="term" value="P:peptidoglycan metabolic process"/>
    <property type="evidence" value="ECO:0007669"/>
    <property type="project" value="UniProtKB-UniRule"/>
</dbReference>
<dbReference type="PANTHER" id="PTHR34183">
    <property type="entry name" value="ENDOLYTIC PEPTIDOGLYCAN TRANSGLYCOSYLASE RLPA"/>
    <property type="match status" value="1"/>
</dbReference>
<dbReference type="EC" id="4.2.2.-" evidence="3"/>
<evidence type="ECO:0000256" key="5">
    <source>
        <dbReference type="SAM" id="MobiDB-lite"/>
    </source>
</evidence>
<dbReference type="SUPFAM" id="SSF50685">
    <property type="entry name" value="Barwin-like endoglucanases"/>
    <property type="match status" value="1"/>
</dbReference>
<dbReference type="NCBIfam" id="TIGR00413">
    <property type="entry name" value="rlpA"/>
    <property type="match status" value="1"/>
</dbReference>
<evidence type="ECO:0000256" key="4">
    <source>
        <dbReference type="RuleBase" id="RU003495"/>
    </source>
</evidence>
<sequence>MVANAFIRRARVAGLASVGAVVVLNGCAAQRLVTPTAPMKPQEAPRDEPPQAEAATASPADASAPVAPEALESAGSPIEAEAASKPSQVGEASYYSSKFQGRRTASGERYDMHALTAAHRTLPLGSYVRVSNLSKTRSVVVRINDRGPFVKGRMIDLSFAAASVLGLQHAGRARVVLEPVERISLTLAQPGAAPARPHVHRVKTKARPMKLHLAHSRHHAARLHA</sequence>
<evidence type="ECO:0000256" key="1">
    <source>
        <dbReference type="ARBA" id="ARBA00023239"/>
    </source>
</evidence>
<dbReference type="InterPro" id="IPR012997">
    <property type="entry name" value="RplA"/>
</dbReference>
<evidence type="ECO:0000256" key="3">
    <source>
        <dbReference type="HAMAP-Rule" id="MF_02071"/>
    </source>
</evidence>
<protein>
    <recommendedName>
        <fullName evidence="3">Endolytic peptidoglycan transglycosylase RlpA</fullName>
        <ecNumber evidence="3">4.2.2.-</ecNumber>
    </recommendedName>
</protein>
<comment type="caution">
    <text evidence="7">The sequence shown here is derived from an EMBL/GenBank/DDBJ whole genome shotgun (WGS) entry which is preliminary data.</text>
</comment>
<dbReference type="Pfam" id="PF03330">
    <property type="entry name" value="DPBB_1"/>
    <property type="match status" value="1"/>
</dbReference>
<organism evidence="7 8">
    <name type="scientific">Caballeronia concitans</name>
    <dbReference type="NCBI Taxonomy" id="1777133"/>
    <lineage>
        <taxon>Bacteria</taxon>
        <taxon>Pseudomonadati</taxon>
        <taxon>Pseudomonadota</taxon>
        <taxon>Betaproteobacteria</taxon>
        <taxon>Burkholderiales</taxon>
        <taxon>Burkholderiaceae</taxon>
        <taxon>Caballeronia</taxon>
    </lineage>
</organism>
<dbReference type="CDD" id="cd22268">
    <property type="entry name" value="DPBB_RlpA-like"/>
    <property type="match status" value="1"/>
</dbReference>
<dbReference type="GO" id="GO:0008932">
    <property type="term" value="F:lytic endotransglycosylase activity"/>
    <property type="evidence" value="ECO:0007669"/>
    <property type="project" value="UniProtKB-UniRule"/>
</dbReference>
<dbReference type="Gene3D" id="2.40.40.10">
    <property type="entry name" value="RlpA-like domain"/>
    <property type="match status" value="1"/>
</dbReference>
<proteinExistence type="inferred from homology"/>
<dbReference type="InterPro" id="IPR009009">
    <property type="entry name" value="RlpA-like_DPBB"/>
</dbReference>
<reference evidence="7 8" key="1">
    <citation type="submission" date="2016-01" db="EMBL/GenBank/DDBJ databases">
        <authorList>
            <person name="Peeters C."/>
        </authorList>
    </citation>
    <scope>NUCLEOTIDE SEQUENCE [LARGE SCALE GENOMIC DNA]</scope>
    <source>
        <strain evidence="7">LMG 29315</strain>
    </source>
</reference>
<evidence type="ECO:0000313" key="7">
    <source>
        <dbReference type="EMBL" id="SAL35433.1"/>
    </source>
</evidence>
<dbReference type="Proteomes" id="UP000198263">
    <property type="component" value="Unassembled WGS sequence"/>
</dbReference>
<dbReference type="RefSeq" id="WP_084592740.1">
    <property type="nucleotide sequence ID" value="NZ_FCNV02000007.1"/>
</dbReference>
<dbReference type="InterPro" id="IPR034718">
    <property type="entry name" value="RlpA"/>
</dbReference>
<dbReference type="GO" id="GO:0071555">
    <property type="term" value="P:cell wall organization"/>
    <property type="evidence" value="ECO:0007669"/>
    <property type="project" value="UniProtKB-KW"/>
</dbReference>
<keyword evidence="2 3" id="KW-0961">Cell wall biogenesis/degradation</keyword>
<dbReference type="AlphaFoldDB" id="A0A658QZL7"/>
<dbReference type="HAMAP" id="MF_02071">
    <property type="entry name" value="RlpA"/>
    <property type="match status" value="1"/>
</dbReference>
<keyword evidence="8" id="KW-1185">Reference proteome</keyword>
<feature type="region of interest" description="Disordered" evidence="5">
    <location>
        <begin position="35"/>
        <end position="85"/>
    </location>
</feature>
<evidence type="ECO:0000256" key="2">
    <source>
        <dbReference type="ARBA" id="ARBA00023316"/>
    </source>
</evidence>
<keyword evidence="1 3" id="KW-0456">Lyase</keyword>
<dbReference type="InterPro" id="IPR036908">
    <property type="entry name" value="RlpA-like_sf"/>
</dbReference>
<keyword evidence="7" id="KW-0449">Lipoprotein</keyword>
<gene>
    <name evidence="3" type="primary">rlpA</name>
    <name evidence="7" type="ORF">AWB72_03441</name>
</gene>
<name>A0A658QZL7_9BURK</name>
<comment type="function">
    <text evidence="3">Lytic transglycosylase with a strong preference for naked glycan strands that lack stem peptides.</text>
</comment>
<feature type="compositionally biased region" description="Low complexity" evidence="5">
    <location>
        <begin position="51"/>
        <end position="70"/>
    </location>
</feature>
<evidence type="ECO:0000313" key="8">
    <source>
        <dbReference type="Proteomes" id="UP000198263"/>
    </source>
</evidence>
<feature type="domain" description="RlpA-like protein double-psi beta-barrel" evidence="6">
    <location>
        <begin position="88"/>
        <end position="175"/>
    </location>
</feature>
<accession>A0A658QZL7</accession>
<dbReference type="EMBL" id="FCNV02000007">
    <property type="protein sequence ID" value="SAL35433.1"/>
    <property type="molecule type" value="Genomic_DNA"/>
</dbReference>
<evidence type="ECO:0000259" key="6">
    <source>
        <dbReference type="Pfam" id="PF03330"/>
    </source>
</evidence>
<dbReference type="PANTHER" id="PTHR34183:SF8">
    <property type="entry name" value="ENDOLYTIC PEPTIDOGLYCAN TRANSGLYCOSYLASE RLPA-RELATED"/>
    <property type="match status" value="1"/>
</dbReference>
<comment type="similarity">
    <text evidence="3 4">Belongs to the RlpA family.</text>
</comment>